<dbReference type="EMBL" id="RBCJ01000003">
    <property type="protein sequence ID" value="RKN79281.1"/>
    <property type="molecule type" value="Genomic_DNA"/>
</dbReference>
<gene>
    <name evidence="2" type="ORF">D7Z94_13215</name>
</gene>
<dbReference type="Proteomes" id="UP000276603">
    <property type="component" value="Unassembled WGS sequence"/>
</dbReference>
<organism evidence="2 3">
    <name type="scientific">Ulvibacterium marinum</name>
    <dbReference type="NCBI Taxonomy" id="2419782"/>
    <lineage>
        <taxon>Bacteria</taxon>
        <taxon>Pseudomonadati</taxon>
        <taxon>Bacteroidota</taxon>
        <taxon>Flavobacteriia</taxon>
        <taxon>Flavobacteriales</taxon>
        <taxon>Flavobacteriaceae</taxon>
        <taxon>Ulvibacterium</taxon>
    </lineage>
</organism>
<evidence type="ECO:0000256" key="1">
    <source>
        <dbReference type="SAM" id="SignalP"/>
    </source>
</evidence>
<feature type="signal peptide" evidence="1">
    <location>
        <begin position="1"/>
        <end position="21"/>
    </location>
</feature>
<keyword evidence="3" id="KW-1185">Reference proteome</keyword>
<keyword evidence="1" id="KW-0732">Signal</keyword>
<accession>A0A3B0C480</accession>
<proteinExistence type="predicted"/>
<protein>
    <recommendedName>
        <fullName evidence="4">DUF3108 domain-containing protein</fullName>
    </recommendedName>
</protein>
<dbReference type="OrthoDB" id="9824989at2"/>
<evidence type="ECO:0000313" key="3">
    <source>
        <dbReference type="Proteomes" id="UP000276603"/>
    </source>
</evidence>
<reference evidence="2 3" key="1">
    <citation type="submission" date="2018-10" db="EMBL/GenBank/DDBJ databases">
        <title>Ulvibacterium marinum gen. nov., sp. nov., a novel marine bacterium of the family Flavobacteriaceae, isolated from a culture of the green alga Ulva prolifera.</title>
        <authorList>
            <person name="Zhang Z."/>
        </authorList>
    </citation>
    <scope>NUCLEOTIDE SEQUENCE [LARGE SCALE GENOMIC DNA]</scope>
    <source>
        <strain evidence="2 3">CCMM003</strain>
    </source>
</reference>
<dbReference type="AlphaFoldDB" id="A0A3B0C480"/>
<dbReference type="RefSeq" id="WP_147415891.1">
    <property type="nucleotide sequence ID" value="NZ_RBCJ01000003.1"/>
</dbReference>
<evidence type="ECO:0008006" key="4">
    <source>
        <dbReference type="Google" id="ProtNLM"/>
    </source>
</evidence>
<name>A0A3B0C480_9FLAO</name>
<comment type="caution">
    <text evidence="2">The sequence shown here is derived from an EMBL/GenBank/DDBJ whole genome shotgun (WGS) entry which is preliminary data.</text>
</comment>
<sequence length="229" mass="27052">MNRIISLMLLLFMLFFQAVCSQEKALETVLQEFVDNMGGEELWAETNFLYIKETMWYKQADSIHMEVWLDLTTPKSKIRLKNETFNWVRAFTANRGWGILEDGRHYEFDSLRLKREIANWKRNIYSICRRISLNRAQLSFRLSQENVLEVLEDNNVLLCAIELNKNSVPIKWIMKSEYGEEATIHGPLAVFGNYMLPRWSTSENAEWQFEYIEVKGYKKAPDISFEPGK</sequence>
<feature type="chain" id="PRO_5017379665" description="DUF3108 domain-containing protein" evidence="1">
    <location>
        <begin position="22"/>
        <end position="229"/>
    </location>
</feature>
<evidence type="ECO:0000313" key="2">
    <source>
        <dbReference type="EMBL" id="RKN79281.1"/>
    </source>
</evidence>